<keyword evidence="2" id="KW-1185">Reference proteome</keyword>
<evidence type="ECO:0000313" key="1">
    <source>
        <dbReference type="EMBL" id="GJT25977.1"/>
    </source>
</evidence>
<accession>A0ABQ5CI14</accession>
<sequence>MDDLNITMKEYIKLKEAKARKRGKVFNWKTAKYGKIWYDENNHDLRSVETEFPAIAFTCEPTVSSLNDEIDFRVLIDDSDDEDYTSEKDNDNNEINIIQPSEDMALPPHDQRHQYLRYEGLQYTEADIADFELRLARISTREAESARQILDKGDLKDYWIGILSAGDFLGTAPSYTAIQDPILRLFHRLIACSIVGRSQAPKKGLTVIALALLVIDMAELVRLHICEQLDDTWAWEDVHEIHGALAEQREVISAMARDFSRFCTWTTTSLTQMMDRIKPGGKFNTIVHEYVTEPSKVFTPKSRMEKREMISNMEKLKKSLT</sequence>
<protein>
    <submittedName>
        <fullName evidence="1">Uncharacterized protein</fullName>
    </submittedName>
</protein>
<comment type="caution">
    <text evidence="1">The sequence shown here is derived from an EMBL/GenBank/DDBJ whole genome shotgun (WGS) entry which is preliminary data.</text>
</comment>
<organism evidence="1 2">
    <name type="scientific">Tanacetum coccineum</name>
    <dbReference type="NCBI Taxonomy" id="301880"/>
    <lineage>
        <taxon>Eukaryota</taxon>
        <taxon>Viridiplantae</taxon>
        <taxon>Streptophyta</taxon>
        <taxon>Embryophyta</taxon>
        <taxon>Tracheophyta</taxon>
        <taxon>Spermatophyta</taxon>
        <taxon>Magnoliopsida</taxon>
        <taxon>eudicotyledons</taxon>
        <taxon>Gunneridae</taxon>
        <taxon>Pentapetalae</taxon>
        <taxon>asterids</taxon>
        <taxon>campanulids</taxon>
        <taxon>Asterales</taxon>
        <taxon>Asteraceae</taxon>
        <taxon>Asteroideae</taxon>
        <taxon>Anthemideae</taxon>
        <taxon>Anthemidinae</taxon>
        <taxon>Tanacetum</taxon>
    </lineage>
</organism>
<dbReference type="Proteomes" id="UP001151760">
    <property type="component" value="Unassembled WGS sequence"/>
</dbReference>
<reference evidence="1" key="1">
    <citation type="journal article" date="2022" name="Int. J. Mol. Sci.">
        <title>Draft Genome of Tanacetum Coccineum: Genomic Comparison of Closely Related Tanacetum-Family Plants.</title>
        <authorList>
            <person name="Yamashiro T."/>
            <person name="Shiraishi A."/>
            <person name="Nakayama K."/>
            <person name="Satake H."/>
        </authorList>
    </citation>
    <scope>NUCLEOTIDE SEQUENCE</scope>
</reference>
<proteinExistence type="predicted"/>
<gene>
    <name evidence="1" type="ORF">Tco_0895914</name>
</gene>
<name>A0ABQ5CI14_9ASTR</name>
<evidence type="ECO:0000313" key="2">
    <source>
        <dbReference type="Proteomes" id="UP001151760"/>
    </source>
</evidence>
<dbReference type="EMBL" id="BQNB010014255">
    <property type="protein sequence ID" value="GJT25977.1"/>
    <property type="molecule type" value="Genomic_DNA"/>
</dbReference>
<reference evidence="1" key="2">
    <citation type="submission" date="2022-01" db="EMBL/GenBank/DDBJ databases">
        <authorList>
            <person name="Yamashiro T."/>
            <person name="Shiraishi A."/>
            <person name="Satake H."/>
            <person name="Nakayama K."/>
        </authorList>
    </citation>
    <scope>NUCLEOTIDE SEQUENCE</scope>
</reference>